<proteinExistence type="predicted"/>
<accession>A0ABW4L2N9</accession>
<comment type="caution">
    <text evidence="1">The sequence shown here is derived from an EMBL/GenBank/DDBJ whole genome shotgun (WGS) entry which is preliminary data.</text>
</comment>
<name>A0ABW4L2N9_9MICO</name>
<gene>
    <name evidence="1" type="ORF">ACFSE6_03445</name>
</gene>
<dbReference type="RefSeq" id="WP_388002294.1">
    <property type="nucleotide sequence ID" value="NZ_JBHUEE010000001.1"/>
</dbReference>
<evidence type="ECO:0000313" key="2">
    <source>
        <dbReference type="Proteomes" id="UP001597277"/>
    </source>
</evidence>
<protein>
    <submittedName>
        <fullName evidence="1">Uncharacterized protein</fullName>
    </submittedName>
</protein>
<organism evidence="1 2">
    <name type="scientific">Georgenia deserti</name>
    <dbReference type="NCBI Taxonomy" id="2093781"/>
    <lineage>
        <taxon>Bacteria</taxon>
        <taxon>Bacillati</taxon>
        <taxon>Actinomycetota</taxon>
        <taxon>Actinomycetes</taxon>
        <taxon>Micrococcales</taxon>
        <taxon>Bogoriellaceae</taxon>
        <taxon>Georgenia</taxon>
    </lineage>
</organism>
<dbReference type="Proteomes" id="UP001597277">
    <property type="component" value="Unassembled WGS sequence"/>
</dbReference>
<keyword evidence="2" id="KW-1185">Reference proteome</keyword>
<dbReference type="EMBL" id="JBHUEE010000001">
    <property type="protein sequence ID" value="MFD1716875.1"/>
    <property type="molecule type" value="Genomic_DNA"/>
</dbReference>
<sequence length="45" mass="4739">MRNPIAYADLLLAPVFAVPGDKCALATDGAAVRVRIGEQGIARRT</sequence>
<reference evidence="2" key="1">
    <citation type="journal article" date="2019" name="Int. J. Syst. Evol. Microbiol.">
        <title>The Global Catalogue of Microorganisms (GCM) 10K type strain sequencing project: providing services to taxonomists for standard genome sequencing and annotation.</title>
        <authorList>
            <consortium name="The Broad Institute Genomics Platform"/>
            <consortium name="The Broad Institute Genome Sequencing Center for Infectious Disease"/>
            <person name="Wu L."/>
            <person name="Ma J."/>
        </authorList>
    </citation>
    <scope>NUCLEOTIDE SEQUENCE [LARGE SCALE GENOMIC DNA]</scope>
    <source>
        <strain evidence="2">JCM 17130</strain>
    </source>
</reference>
<evidence type="ECO:0000313" key="1">
    <source>
        <dbReference type="EMBL" id="MFD1716875.1"/>
    </source>
</evidence>